<keyword evidence="2" id="KW-1185">Reference proteome</keyword>
<proteinExistence type="predicted"/>
<dbReference type="EMBL" id="SRLO01000047">
    <property type="protein sequence ID" value="TNN81387.1"/>
    <property type="molecule type" value="Genomic_DNA"/>
</dbReference>
<comment type="caution">
    <text evidence="1">The sequence shown here is derived from an EMBL/GenBank/DDBJ whole genome shotgun (WGS) entry which is preliminary data.</text>
</comment>
<dbReference type="Proteomes" id="UP000314294">
    <property type="component" value="Unassembled WGS sequence"/>
</dbReference>
<accession>A0A4Z2IUG8</accession>
<organism evidence="1 2">
    <name type="scientific">Liparis tanakae</name>
    <name type="common">Tanaka's snailfish</name>
    <dbReference type="NCBI Taxonomy" id="230148"/>
    <lineage>
        <taxon>Eukaryota</taxon>
        <taxon>Metazoa</taxon>
        <taxon>Chordata</taxon>
        <taxon>Craniata</taxon>
        <taxon>Vertebrata</taxon>
        <taxon>Euteleostomi</taxon>
        <taxon>Actinopterygii</taxon>
        <taxon>Neopterygii</taxon>
        <taxon>Teleostei</taxon>
        <taxon>Neoteleostei</taxon>
        <taxon>Acanthomorphata</taxon>
        <taxon>Eupercaria</taxon>
        <taxon>Perciformes</taxon>
        <taxon>Cottioidei</taxon>
        <taxon>Cottales</taxon>
        <taxon>Liparidae</taxon>
        <taxon>Liparis</taxon>
    </lineage>
</organism>
<sequence length="113" mass="12291">MWPDVVEDDALTFLISAHCQSGTTATEDQRRCSHLPLQDCLAIEESCTCTMTHVAKASGGNAALNRDDETNLVQDENYMTAGLVSASDSGQRCLEKLVTLCVPLRRDSQSKSL</sequence>
<reference evidence="1 2" key="1">
    <citation type="submission" date="2019-03" db="EMBL/GenBank/DDBJ databases">
        <title>First draft genome of Liparis tanakae, snailfish: a comprehensive survey of snailfish specific genes.</title>
        <authorList>
            <person name="Kim W."/>
            <person name="Song I."/>
            <person name="Jeong J.-H."/>
            <person name="Kim D."/>
            <person name="Kim S."/>
            <person name="Ryu S."/>
            <person name="Song J.Y."/>
            <person name="Lee S.K."/>
        </authorList>
    </citation>
    <scope>NUCLEOTIDE SEQUENCE [LARGE SCALE GENOMIC DNA]</scope>
    <source>
        <tissue evidence="1">Muscle</tissue>
    </source>
</reference>
<evidence type="ECO:0000313" key="2">
    <source>
        <dbReference type="Proteomes" id="UP000314294"/>
    </source>
</evidence>
<evidence type="ECO:0000313" key="1">
    <source>
        <dbReference type="EMBL" id="TNN81387.1"/>
    </source>
</evidence>
<dbReference type="AlphaFoldDB" id="A0A4Z2IUG8"/>
<protein>
    <submittedName>
        <fullName evidence="1">Uncharacterized protein</fullName>
    </submittedName>
</protein>
<name>A0A4Z2IUG8_9TELE</name>
<gene>
    <name evidence="1" type="ORF">EYF80_008443</name>
</gene>